<evidence type="ECO:0000256" key="8">
    <source>
        <dbReference type="ARBA" id="ARBA00023180"/>
    </source>
</evidence>
<dbReference type="InterPro" id="IPR006626">
    <property type="entry name" value="PbH1"/>
</dbReference>
<dbReference type="Pfam" id="PF13229">
    <property type="entry name" value="Beta_helix"/>
    <property type="match status" value="1"/>
</dbReference>
<feature type="disulfide bond" evidence="9">
    <location>
        <begin position="1063"/>
        <end position="1073"/>
    </location>
</feature>
<evidence type="ECO:0000256" key="5">
    <source>
        <dbReference type="ARBA" id="ARBA00022989"/>
    </source>
</evidence>
<dbReference type="PANTHER" id="PTHR47653:SF1">
    <property type="entry name" value="DELETED IN MALIGNANT BRAIN TUMORS 1 PROTEIN"/>
    <property type="match status" value="1"/>
</dbReference>
<dbReference type="RefSeq" id="XP_025830817.1">
    <property type="nucleotide sequence ID" value="XM_025975032.1"/>
</dbReference>
<dbReference type="PANTHER" id="PTHR47653">
    <property type="entry name" value="PROTEIN BARK BEETLE"/>
    <property type="match status" value="1"/>
</dbReference>
<feature type="compositionally biased region" description="Polar residues" evidence="10">
    <location>
        <begin position="2795"/>
        <end position="2808"/>
    </location>
</feature>
<evidence type="ECO:0000256" key="7">
    <source>
        <dbReference type="ARBA" id="ARBA00023157"/>
    </source>
</evidence>
<feature type="disulfide bond" evidence="9">
    <location>
        <begin position="205"/>
        <end position="215"/>
    </location>
</feature>
<dbReference type="GeneID" id="108744765"/>
<evidence type="ECO:0000256" key="11">
    <source>
        <dbReference type="SAM" id="Phobius"/>
    </source>
</evidence>
<dbReference type="SUPFAM" id="SSF56436">
    <property type="entry name" value="C-type lectin-like"/>
    <property type="match status" value="1"/>
</dbReference>
<feature type="domain" description="SRCR" evidence="13">
    <location>
        <begin position="134"/>
        <end position="238"/>
    </location>
</feature>
<dbReference type="InterPro" id="IPR036772">
    <property type="entry name" value="SRCR-like_dom_sf"/>
</dbReference>
<keyword evidence="6 11" id="KW-0472">Membrane</keyword>
<protein>
    <submittedName>
        <fullName evidence="15">Protein bark beetle</fullName>
    </submittedName>
</protein>
<feature type="signal peptide" evidence="12">
    <location>
        <begin position="1"/>
        <end position="31"/>
    </location>
</feature>
<feature type="region of interest" description="Disordered" evidence="10">
    <location>
        <begin position="2795"/>
        <end position="2825"/>
    </location>
</feature>
<keyword evidence="2 11" id="KW-0812">Transmembrane</keyword>
<feature type="transmembrane region" description="Helical" evidence="11">
    <location>
        <begin position="2630"/>
        <end position="2654"/>
    </location>
</feature>
<feature type="domain" description="SRCR" evidence="13">
    <location>
        <begin position="990"/>
        <end position="1096"/>
    </location>
</feature>
<evidence type="ECO:0000256" key="9">
    <source>
        <dbReference type="PROSITE-ProRule" id="PRU00196"/>
    </source>
</evidence>
<evidence type="ECO:0000256" key="6">
    <source>
        <dbReference type="ARBA" id="ARBA00023136"/>
    </source>
</evidence>
<dbReference type="InterPro" id="IPR016186">
    <property type="entry name" value="C-type_lectin-like/link_sf"/>
</dbReference>
<dbReference type="SUPFAM" id="SSF51126">
    <property type="entry name" value="Pectin lyase-like"/>
    <property type="match status" value="2"/>
</dbReference>
<organism evidence="14 15">
    <name type="scientific">Agrilus planipennis</name>
    <name type="common">Emerald ash borer</name>
    <name type="synonym">Agrilus marcopoli</name>
    <dbReference type="NCBI Taxonomy" id="224129"/>
    <lineage>
        <taxon>Eukaryota</taxon>
        <taxon>Metazoa</taxon>
        <taxon>Ecdysozoa</taxon>
        <taxon>Arthropoda</taxon>
        <taxon>Hexapoda</taxon>
        <taxon>Insecta</taxon>
        <taxon>Pterygota</taxon>
        <taxon>Neoptera</taxon>
        <taxon>Endopterygota</taxon>
        <taxon>Coleoptera</taxon>
        <taxon>Polyphaga</taxon>
        <taxon>Elateriformia</taxon>
        <taxon>Buprestoidea</taxon>
        <taxon>Buprestidae</taxon>
        <taxon>Agrilinae</taxon>
        <taxon>Agrilus</taxon>
    </lineage>
</organism>
<dbReference type="GO" id="GO:0016020">
    <property type="term" value="C:membrane"/>
    <property type="evidence" value="ECO:0007669"/>
    <property type="project" value="UniProtKB-SubCell"/>
</dbReference>
<evidence type="ECO:0000256" key="2">
    <source>
        <dbReference type="ARBA" id="ARBA00022692"/>
    </source>
</evidence>
<dbReference type="Gene3D" id="3.10.100.10">
    <property type="entry name" value="Mannose-Binding Protein A, subunit A"/>
    <property type="match status" value="1"/>
</dbReference>
<dbReference type="InterPro" id="IPR012334">
    <property type="entry name" value="Pectin_lyas_fold"/>
</dbReference>
<accession>A0A7F5R4K6</accession>
<evidence type="ECO:0000256" key="3">
    <source>
        <dbReference type="ARBA" id="ARBA00022729"/>
    </source>
</evidence>
<dbReference type="PROSITE" id="PS50287">
    <property type="entry name" value="SRCR_2"/>
    <property type="match status" value="3"/>
</dbReference>
<dbReference type="GO" id="GO:0045217">
    <property type="term" value="P:cell-cell junction maintenance"/>
    <property type="evidence" value="ECO:0007669"/>
    <property type="project" value="TreeGrafter"/>
</dbReference>
<evidence type="ECO:0000313" key="15">
    <source>
        <dbReference type="RefSeq" id="XP_025830817.1"/>
    </source>
</evidence>
<dbReference type="FunFam" id="3.10.250.10:FF:000016">
    <property type="entry name" value="Scavenger receptor cysteine-rich protein type 12"/>
    <property type="match status" value="2"/>
</dbReference>
<evidence type="ECO:0000259" key="13">
    <source>
        <dbReference type="PROSITE" id="PS50287"/>
    </source>
</evidence>
<evidence type="ECO:0000256" key="4">
    <source>
        <dbReference type="ARBA" id="ARBA00022737"/>
    </source>
</evidence>
<dbReference type="Gene3D" id="2.160.20.10">
    <property type="entry name" value="Single-stranded right-handed beta-helix, Pectin lyase-like"/>
    <property type="match status" value="1"/>
</dbReference>
<feature type="disulfide bond" evidence="9">
    <location>
        <begin position="1914"/>
        <end position="1924"/>
    </location>
</feature>
<keyword evidence="7 9" id="KW-1015">Disulfide bond</keyword>
<keyword evidence="4" id="KW-0677">Repeat</keyword>
<keyword evidence="14" id="KW-1185">Reference proteome</keyword>
<dbReference type="InterPro" id="IPR053243">
    <property type="entry name" value="SJ_maturation_regulator"/>
</dbReference>
<dbReference type="OrthoDB" id="536948at2759"/>
<comment type="caution">
    <text evidence="9">Lacks conserved residue(s) required for the propagation of feature annotation.</text>
</comment>
<dbReference type="PROSITE" id="PS00420">
    <property type="entry name" value="SRCR_1"/>
    <property type="match status" value="1"/>
</dbReference>
<dbReference type="Pfam" id="PF00530">
    <property type="entry name" value="SRCR"/>
    <property type="match status" value="3"/>
</dbReference>
<evidence type="ECO:0000256" key="10">
    <source>
        <dbReference type="SAM" id="MobiDB-lite"/>
    </source>
</evidence>
<dbReference type="InterPro" id="IPR039448">
    <property type="entry name" value="Beta_helix"/>
</dbReference>
<keyword evidence="5 11" id="KW-1133">Transmembrane helix</keyword>
<dbReference type="Gene3D" id="3.10.250.10">
    <property type="entry name" value="SRCR-like domain"/>
    <property type="match status" value="3"/>
</dbReference>
<reference evidence="15" key="1">
    <citation type="submission" date="2025-08" db="UniProtKB">
        <authorList>
            <consortium name="RefSeq"/>
        </authorList>
    </citation>
    <scope>IDENTIFICATION</scope>
    <source>
        <tissue evidence="15">Entire body</tissue>
    </source>
</reference>
<keyword evidence="8" id="KW-0325">Glycoprotein</keyword>
<dbReference type="InterPro" id="IPR001190">
    <property type="entry name" value="SRCR"/>
</dbReference>
<dbReference type="SUPFAM" id="SSF56487">
    <property type="entry name" value="SRCR-like"/>
    <property type="match status" value="3"/>
</dbReference>
<dbReference type="Proteomes" id="UP000192223">
    <property type="component" value="Unplaced"/>
</dbReference>
<dbReference type="InterPro" id="IPR016187">
    <property type="entry name" value="CTDL_fold"/>
</dbReference>
<comment type="subcellular location">
    <subcellularLocation>
        <location evidence="1">Membrane</location>
        <topology evidence="1">Single-pass membrane protein</topology>
    </subcellularLocation>
</comment>
<dbReference type="PRINTS" id="PR00258">
    <property type="entry name" value="SPERACTRCPTR"/>
</dbReference>
<evidence type="ECO:0000313" key="14">
    <source>
        <dbReference type="Proteomes" id="UP000192223"/>
    </source>
</evidence>
<keyword evidence="3 12" id="KW-0732">Signal</keyword>
<feature type="chain" id="PRO_5028958841" evidence="12">
    <location>
        <begin position="32"/>
        <end position="3012"/>
    </location>
</feature>
<proteinExistence type="predicted"/>
<gene>
    <name evidence="15" type="primary">LOC108744765</name>
</gene>
<dbReference type="SMART" id="SM00202">
    <property type="entry name" value="SR"/>
    <property type="match status" value="3"/>
</dbReference>
<dbReference type="InterPro" id="IPR011050">
    <property type="entry name" value="Pectin_lyase_fold/virulence"/>
</dbReference>
<dbReference type="KEGG" id="apln:108744765"/>
<evidence type="ECO:0000256" key="1">
    <source>
        <dbReference type="ARBA" id="ARBA00004167"/>
    </source>
</evidence>
<sequence>MRKMLPRGRTSRFVLTCTFLMCLMPSNFVRTQESVTEVFPSPPNTEVHEHPGGIVTDNKLVFSRTNSPYWLRNDLIVERNAEVVIEPGVEMRFEPQVGITVRGILTALGTESERITFTTSADVSAEKTKDLPLIRLVDGPSILEGRVQLFHNGKWRSVCTNSRNWTLSDITTACRQLGFLGGSFSNWCDREMPPIPRLLYEEPNCIGNENSLFECNWSSRQLGSGVCDYHPDIAIRCLPRHETPLPYWRGIRFEFAQHEKVLTLDNTLYLPTSLSRLSYVIISHAGTGRDQNATSALNVEGVPPVMNNLEIFHSAYNGVNVTTSDGPLRINNCILRNNRGYGIFINSSYGMAHIDGCVVTESGSDGIRYVHGEERPNDRQDKSDISDFCTLAITSGQTYPIHMFVDQSIFLSTEKFCSKVFTTRYGHRLTLNFIRAETNRNNSAGIQVFDGSSPNSRLLTSFLIRNNTRPQSVTSTRHQIFIAFKAEPRTSMFMYMTVSSGLTKTYELNVSRCDISDNNGRGISFDNLRSQVHIHKSSISKNNHVAGFHVTSGNGDVNVTESRISFNEGDGINITYTGGNRNISRTSLTSNERYGLAIWLNDTKETEYIYVNQTTVVEYSEIIKNLDIGILHGNFCDTAYINITGNKFQNSLNDALQIMSCWKETTSSTKLQIGHNNFLSNAKIGIKIMPALNFDGIIEYNWFKYGLFGGLVVRNPLLEEFNALKTSFLIEQNYFIENNGVFAVNLGLSTFAQNQFLLFTRNFVRYNNMTEPFLPEDGSQSLLNPRSRVAAPIVVASDNVDIFRNIIDNPSSKYEIGSQLEDQSKIINCTYNWLGSTDEATIFHRLFDRNHRYNLAKIAFIPYLIHNSNPLTSRFNPNQLYVPTFAFRGSNKVGGEVEGEETLSAGEYIVEKDINIRPGGKLTLEPGVTLKFPPSIGMMVGGKLEARGVGPDSITFTLKEEITFTQDNANETQGYDSETEMIEVESKIPIRLLGGKTASEGRLQIKIDNRWGTVCNYGWDIIDAALVCHQLGFALNPDDWFLERVEIPDAGTNEDVILTNVECSIFDTDITKCKAERKTDFENTCTHEHDVGIRCYESSWAGVRFGALSERTDMMYMTIEKAGLLDYATNSFKPALQIDFAHHNFENIRVINNYYDGFGVTYSDIYTMDSVNAVKSSEFSFNKGAGISFKQLGLRVHGCSIQNNQMGIRHNPALTGLQQREIAGWFSSQELDYLYNKPFFIPEENDINVIFLSSGQKKFLVTKRIFGEPVVRSYRIRCDPGYVLGIQLINPIENRSSELIIIHDSQTYNNNSDVWLVNRDLTVFPATSSSYGIILDYLSGSTALGGVVIVVSSITAPVQNIPKRIKKGPVPTLTVTNSIIKNNQYGVHVSYYNRYLDELGNHFLRKANETLKFVGCEISHNVKGAILTHSPFWDLHKSNISEIIIMINNSLIVDNGKGIEQFSRDLRYSNNLFHYVLQDNTFERNNDEGFKVLLPFVWDYNENFTHSIYMNNVTWRRNKNFRIVINGHFAIVNITKSTFSENQCKNTLLSFKGMEKKMLIDYNTFDNNNGKVIVEFSSNSQSEILGEVPARFVYNELKNNRYISVLTRGGQPGFFANPTTVIGFRGIQKVKVNRNLLWDNALDYQLIAGIKTAKINNFLDITENWWGTNEERQIEARIFDFDDWNDHAVAVFKPYLLENSFVGSVSVSFETKKPIDLDNLGGRLTEDLVIEARNTPYRISSDITVMPGTTLSIQPGVVMEFAPNVGILVLGTLKAIGFKGYEIIMRPIPKLHHPEISLVLRKREAPHYLPQIKKQNRRELENLYAGESIRLCKDKSCSDKDQTITNEGFLEYLNKTTLQWIPMCDPRFTERNAQVVCRELGYDSINVFFDYDIRIEYHSNSLTRIWSWPEPLQCTGREDRYEDCPIRLNGQQYGHRHSCKWNSKFIFIHCGKRNLRIDQEYWGGIRFASPEFEQHFYEHRIHDVKTHNTFKTEESVLELINIVGAGILHNEKSPAIQAITRSPRINFVNITRTASHGINLISPTKTIVLLENNIQNTLGVGINILSLTGEGRESAESSFTPLKDLNIPYNLFGLIDICDTIKEIQIEERVVLYYKYDNHPVSCIKIFRSAYNVKPFGFRLLQFNLFNATESYGIPDFIDLYDGDIYNVTSTLIARISMDGSQEKTFFTTKNPSLSIKLFAKGASSNFGFIAEIVTLPISAIGFNRDVQHNISTSSIINNREGGILYMTAGEVNPIVTIEKSQFIENCEKLYGNFTTCKGAVNIDVQNTQTLYFRNNLVQSNQGGLLIKADSRGSATSLKGYIYNNLFVNNSNLPALYVEGRKSSPYQEVTVYRNYFTRNVANYENNIVLKQVVSNFTFNYIKRNIGLQNLEVSGFDRVRLPIYQTTSHNGFYHNYAMHRDSRSTVIAGTAGQHYVDNIFFNPDNDYEMITVNRSLFNFSSTLEIWKTRIDAEYNYWGYNTTLAVSGRIRDQRDDPTLLEVSYEPFYMNNETILDGKCPPGWDLVGDTCYIYIGAPMSFYEARRFCQEDNASMPFLIGNVNYLQLFNFLRHQQQWYLYSDRVWVQHIDMVNQCTMFSYQTVEVTDCTRRQPFICEIDPKVFIDPLTWYGDAITIAVIGTSAIGLLLIVLIAVCWWSKSKYRQAQRLERRNSIRQSLHSVRSLGSIHGAYADSSFKRKGTQMSSRSTDTLTKTSDYKKVTSNGSIDSMEKSTYSSSIDDSQSYDIYETHNPNPSGFAYNPTIDYQKVQPKFATQYSTDSFNGLAFRNEGFRDNSTFASANQSRAESSINEETPIIHSENSAPSLSYPPNDYYNTDTLPLASDHGVSTSTLDLKRGIEETNRNNGYYREIQRMPEETKPPIVQRNGYQQKPKKYALVDLPAPPDPPAILPKPKKSSPTYAQKLENLQFSPDYNTVALENSEAFVSERPKSANILETDFDQPQVGQHVHIPKAKSEASLETNFDYFEPEETISRQTSPHLSRSRSQPVNIFSLKIK</sequence>
<name>A0A7F5R4K6_AGRPL</name>
<dbReference type="SMART" id="SM00710">
    <property type="entry name" value="PbH1"/>
    <property type="match status" value="20"/>
</dbReference>
<dbReference type="CDD" id="cd00037">
    <property type="entry name" value="CLECT"/>
    <property type="match status" value="1"/>
</dbReference>
<evidence type="ECO:0000256" key="12">
    <source>
        <dbReference type="SAM" id="SignalP"/>
    </source>
</evidence>
<dbReference type="FunCoup" id="A0A7F5R4K6">
    <property type="interactions" value="12"/>
</dbReference>
<feature type="domain" description="SRCR" evidence="13">
    <location>
        <begin position="1829"/>
        <end position="1951"/>
    </location>
</feature>
<dbReference type="InParanoid" id="A0A7F5R4K6"/>
<dbReference type="CTD" id="33604"/>